<dbReference type="OrthoDB" id="9812811at2"/>
<dbReference type="InterPro" id="IPR036249">
    <property type="entry name" value="Thioredoxin-like_sf"/>
</dbReference>
<dbReference type="PROSITE" id="PS51352">
    <property type="entry name" value="THIOREDOXIN_2"/>
    <property type="match status" value="1"/>
</dbReference>
<comment type="caution">
    <text evidence="15">The sequence shown here is derived from an EMBL/GenBank/DDBJ whole genome shotgun (WGS) entry which is preliminary data.</text>
</comment>
<keyword evidence="6" id="KW-0560">Oxidoreductase</keyword>
<dbReference type="SUPFAM" id="SSF52833">
    <property type="entry name" value="Thioredoxin-like"/>
    <property type="match status" value="1"/>
</dbReference>
<evidence type="ECO:0000256" key="9">
    <source>
        <dbReference type="ARBA" id="ARBA00032824"/>
    </source>
</evidence>
<evidence type="ECO:0000256" key="1">
    <source>
        <dbReference type="ARBA" id="ARBA00003330"/>
    </source>
</evidence>
<dbReference type="CDD" id="cd03017">
    <property type="entry name" value="PRX_BCP"/>
    <property type="match status" value="1"/>
</dbReference>
<accession>A0A229NVV9</accession>
<sequence length="155" mass="17262">MSNLTIGEPAPDFTLPAAGAEEPHVSLSDYRGSKVILYFYPKNNTTACTQESCDFRDMEPSFRGAGAVVLGISPDGVKSHDNFRAKHELPFTLLSDQEHEVAELYGVWQLKKLYGREYMGVVRSTFLIDEEGRLVKEWRGLKVKGHAAEVLASLN</sequence>
<evidence type="ECO:0000259" key="14">
    <source>
        <dbReference type="PROSITE" id="PS51352"/>
    </source>
</evidence>
<evidence type="ECO:0000256" key="2">
    <source>
        <dbReference type="ARBA" id="ARBA00011245"/>
    </source>
</evidence>
<keyword evidence="4 15" id="KW-0575">Peroxidase</keyword>
<comment type="similarity">
    <text evidence="10">Belongs to the peroxiredoxin family. BCP/PrxQ subfamily.</text>
</comment>
<reference evidence="15 16" key="1">
    <citation type="submission" date="2017-07" db="EMBL/GenBank/DDBJ databases">
        <title>Paenibacillus herberti R33 genome sequencing and assembly.</title>
        <authorList>
            <person name="Su W."/>
        </authorList>
    </citation>
    <scope>NUCLEOTIDE SEQUENCE [LARGE SCALE GENOMIC DNA]</scope>
    <source>
        <strain evidence="15 16">R33</strain>
    </source>
</reference>
<evidence type="ECO:0000256" key="6">
    <source>
        <dbReference type="ARBA" id="ARBA00023002"/>
    </source>
</evidence>
<proteinExistence type="inferred from homology"/>
<keyword evidence="8" id="KW-0676">Redox-active center</keyword>
<dbReference type="Gene3D" id="3.40.30.10">
    <property type="entry name" value="Glutaredoxin"/>
    <property type="match status" value="1"/>
</dbReference>
<keyword evidence="5" id="KW-0049">Antioxidant</keyword>
<comment type="catalytic activity">
    <reaction evidence="12">
        <text>a hydroperoxide + [thioredoxin]-dithiol = an alcohol + [thioredoxin]-disulfide + H2O</text>
        <dbReference type="Rhea" id="RHEA:62620"/>
        <dbReference type="Rhea" id="RHEA-COMP:10698"/>
        <dbReference type="Rhea" id="RHEA-COMP:10700"/>
        <dbReference type="ChEBI" id="CHEBI:15377"/>
        <dbReference type="ChEBI" id="CHEBI:29950"/>
        <dbReference type="ChEBI" id="CHEBI:30879"/>
        <dbReference type="ChEBI" id="CHEBI:35924"/>
        <dbReference type="ChEBI" id="CHEBI:50058"/>
        <dbReference type="EC" id="1.11.1.24"/>
    </reaction>
</comment>
<evidence type="ECO:0000256" key="5">
    <source>
        <dbReference type="ARBA" id="ARBA00022862"/>
    </source>
</evidence>
<dbReference type="RefSeq" id="WP_089524815.1">
    <property type="nucleotide sequence ID" value="NZ_NMUQ01000002.1"/>
</dbReference>
<dbReference type="EMBL" id="NMUQ01000002">
    <property type="protein sequence ID" value="OXM13992.1"/>
    <property type="molecule type" value="Genomic_DNA"/>
</dbReference>
<evidence type="ECO:0000313" key="16">
    <source>
        <dbReference type="Proteomes" id="UP000215145"/>
    </source>
</evidence>
<organism evidence="15 16">
    <name type="scientific">Paenibacillus herberti</name>
    <dbReference type="NCBI Taxonomy" id="1619309"/>
    <lineage>
        <taxon>Bacteria</taxon>
        <taxon>Bacillati</taxon>
        <taxon>Bacillota</taxon>
        <taxon>Bacilli</taxon>
        <taxon>Bacillales</taxon>
        <taxon>Paenibacillaceae</taxon>
        <taxon>Paenibacillus</taxon>
    </lineage>
</organism>
<evidence type="ECO:0000256" key="8">
    <source>
        <dbReference type="ARBA" id="ARBA00023284"/>
    </source>
</evidence>
<gene>
    <name evidence="15" type="ORF">CGZ75_13385</name>
</gene>
<dbReference type="GO" id="GO:0034599">
    <property type="term" value="P:cellular response to oxidative stress"/>
    <property type="evidence" value="ECO:0007669"/>
    <property type="project" value="TreeGrafter"/>
</dbReference>
<evidence type="ECO:0000313" key="15">
    <source>
        <dbReference type="EMBL" id="OXM13992.1"/>
    </source>
</evidence>
<evidence type="ECO:0000256" key="12">
    <source>
        <dbReference type="ARBA" id="ARBA00049091"/>
    </source>
</evidence>
<dbReference type="FunFam" id="3.40.30.10:FF:000007">
    <property type="entry name" value="Thioredoxin-dependent thiol peroxidase"/>
    <property type="match status" value="1"/>
</dbReference>
<dbReference type="NCBIfam" id="NF006960">
    <property type="entry name" value="PRK09437.1"/>
    <property type="match status" value="1"/>
</dbReference>
<evidence type="ECO:0000256" key="3">
    <source>
        <dbReference type="ARBA" id="ARBA00013017"/>
    </source>
</evidence>
<dbReference type="AlphaFoldDB" id="A0A229NVV9"/>
<dbReference type="GO" id="GO:0008379">
    <property type="term" value="F:thioredoxin peroxidase activity"/>
    <property type="evidence" value="ECO:0007669"/>
    <property type="project" value="TreeGrafter"/>
</dbReference>
<evidence type="ECO:0000256" key="13">
    <source>
        <dbReference type="PIRSR" id="PIRSR000239-1"/>
    </source>
</evidence>
<protein>
    <recommendedName>
        <fullName evidence="3">thioredoxin-dependent peroxiredoxin</fullName>
        <ecNumber evidence="3">1.11.1.24</ecNumber>
    </recommendedName>
    <alternativeName>
        <fullName evidence="11">Bacterioferritin comigratory protein</fullName>
    </alternativeName>
    <alternativeName>
        <fullName evidence="9">Thioredoxin peroxidase</fullName>
    </alternativeName>
</protein>
<evidence type="ECO:0000256" key="11">
    <source>
        <dbReference type="ARBA" id="ARBA00041373"/>
    </source>
</evidence>
<dbReference type="InterPro" id="IPR013766">
    <property type="entry name" value="Thioredoxin_domain"/>
</dbReference>
<evidence type="ECO:0000256" key="4">
    <source>
        <dbReference type="ARBA" id="ARBA00022559"/>
    </source>
</evidence>
<dbReference type="InterPro" id="IPR050924">
    <property type="entry name" value="Peroxiredoxin_BCP/PrxQ"/>
</dbReference>
<dbReference type="EC" id="1.11.1.24" evidence="3"/>
<dbReference type="GO" id="GO:0045454">
    <property type="term" value="P:cell redox homeostasis"/>
    <property type="evidence" value="ECO:0007669"/>
    <property type="project" value="TreeGrafter"/>
</dbReference>
<dbReference type="InterPro" id="IPR024706">
    <property type="entry name" value="Peroxiredoxin_AhpC-typ"/>
</dbReference>
<dbReference type="PIRSF" id="PIRSF000239">
    <property type="entry name" value="AHPC"/>
    <property type="match status" value="1"/>
</dbReference>
<dbReference type="PANTHER" id="PTHR42801:SF4">
    <property type="entry name" value="AHPC_TSA FAMILY PROTEIN"/>
    <property type="match status" value="1"/>
</dbReference>
<keyword evidence="16" id="KW-1185">Reference proteome</keyword>
<feature type="active site" description="Cysteine sulfenic acid (-SOH) intermediate; for peroxidase activity" evidence="13">
    <location>
        <position position="48"/>
    </location>
</feature>
<comment type="function">
    <text evidence="1">Thiol-specific peroxidase that catalyzes the reduction of hydrogen peroxide and organic hydroperoxides to water and alcohols, respectively. Plays a role in cell protection against oxidative stress by detoxifying peroxides and as sensor of hydrogen peroxide-mediated signaling events.</text>
</comment>
<comment type="subunit">
    <text evidence="2">Monomer.</text>
</comment>
<evidence type="ECO:0000256" key="10">
    <source>
        <dbReference type="ARBA" id="ARBA00038489"/>
    </source>
</evidence>
<name>A0A229NVV9_9BACL</name>
<dbReference type="InterPro" id="IPR000866">
    <property type="entry name" value="AhpC/TSA"/>
</dbReference>
<feature type="domain" description="Thioredoxin" evidence="14">
    <location>
        <begin position="4"/>
        <end position="155"/>
    </location>
</feature>
<keyword evidence="7" id="KW-1015">Disulfide bond</keyword>
<dbReference type="GO" id="GO:0005737">
    <property type="term" value="C:cytoplasm"/>
    <property type="evidence" value="ECO:0007669"/>
    <property type="project" value="TreeGrafter"/>
</dbReference>
<evidence type="ECO:0000256" key="7">
    <source>
        <dbReference type="ARBA" id="ARBA00023157"/>
    </source>
</evidence>
<dbReference type="Proteomes" id="UP000215145">
    <property type="component" value="Unassembled WGS sequence"/>
</dbReference>
<dbReference type="PANTHER" id="PTHR42801">
    <property type="entry name" value="THIOREDOXIN-DEPENDENT PEROXIDE REDUCTASE"/>
    <property type="match status" value="1"/>
</dbReference>
<dbReference type="Pfam" id="PF00578">
    <property type="entry name" value="AhpC-TSA"/>
    <property type="match status" value="1"/>
</dbReference>